<gene>
    <name evidence="4" type="ORF">AACH06_29465</name>
</gene>
<proteinExistence type="inferred from homology"/>
<organism evidence="4 5">
    <name type="scientific">Ideonella lacteola</name>
    <dbReference type="NCBI Taxonomy" id="2984193"/>
    <lineage>
        <taxon>Bacteria</taxon>
        <taxon>Pseudomonadati</taxon>
        <taxon>Pseudomonadota</taxon>
        <taxon>Betaproteobacteria</taxon>
        <taxon>Burkholderiales</taxon>
        <taxon>Sphaerotilaceae</taxon>
        <taxon>Ideonella</taxon>
    </lineage>
</organism>
<evidence type="ECO:0000256" key="1">
    <source>
        <dbReference type="ARBA" id="ARBA00005323"/>
    </source>
</evidence>
<dbReference type="Pfam" id="PF14031">
    <property type="entry name" value="D-ser_dehydrat"/>
    <property type="match status" value="1"/>
</dbReference>
<dbReference type="Proteomes" id="UP001371218">
    <property type="component" value="Unassembled WGS sequence"/>
</dbReference>
<dbReference type="PANTHER" id="PTHR28004:SF8">
    <property type="entry name" value="D-SERINE DEAMINASE"/>
    <property type="match status" value="1"/>
</dbReference>
<protein>
    <submittedName>
        <fullName evidence="4">Amino acid deaminase</fullName>
    </submittedName>
</protein>
<keyword evidence="2" id="KW-0456">Lyase</keyword>
<feature type="domain" description="D-serine dehydratase-like" evidence="3">
    <location>
        <begin position="310"/>
        <end position="410"/>
    </location>
</feature>
<dbReference type="Pfam" id="PF01168">
    <property type="entry name" value="Ala_racemase_N"/>
    <property type="match status" value="1"/>
</dbReference>
<evidence type="ECO:0000313" key="5">
    <source>
        <dbReference type="Proteomes" id="UP001371218"/>
    </source>
</evidence>
<dbReference type="RefSeq" id="WP_341429398.1">
    <property type="nucleotide sequence ID" value="NZ_JBBUTG010000044.1"/>
</dbReference>
<evidence type="ECO:0000313" key="4">
    <source>
        <dbReference type="EMBL" id="MEK8034964.1"/>
    </source>
</evidence>
<name>A0ABU9C0S2_9BURK</name>
<dbReference type="Gene3D" id="3.20.20.10">
    <property type="entry name" value="Alanine racemase"/>
    <property type="match status" value="1"/>
</dbReference>
<evidence type="ECO:0000256" key="2">
    <source>
        <dbReference type="ARBA" id="ARBA00023239"/>
    </source>
</evidence>
<comment type="caution">
    <text evidence="4">The sequence shown here is derived from an EMBL/GenBank/DDBJ whole genome shotgun (WGS) entry which is preliminary data.</text>
</comment>
<dbReference type="InterPro" id="IPR042208">
    <property type="entry name" value="D-ser_dehydrat-like_sf"/>
</dbReference>
<evidence type="ECO:0000259" key="3">
    <source>
        <dbReference type="SMART" id="SM01119"/>
    </source>
</evidence>
<dbReference type="CDD" id="cd06818">
    <property type="entry name" value="PLPDE_III_cryptic_DSD"/>
    <property type="match status" value="1"/>
</dbReference>
<dbReference type="SMART" id="SM01119">
    <property type="entry name" value="D-ser_dehydrat"/>
    <property type="match status" value="1"/>
</dbReference>
<comment type="similarity">
    <text evidence="1">Belongs to the DSD1 family.</text>
</comment>
<keyword evidence="5" id="KW-1185">Reference proteome</keyword>
<dbReference type="InterPro" id="IPR051466">
    <property type="entry name" value="D-amino_acid_metab_enzyme"/>
</dbReference>
<dbReference type="EMBL" id="JBBUTG010000044">
    <property type="protein sequence ID" value="MEK8034964.1"/>
    <property type="molecule type" value="Genomic_DNA"/>
</dbReference>
<accession>A0ABU9C0S2</accession>
<dbReference type="InterPro" id="IPR026956">
    <property type="entry name" value="D-ser_dehydrat-like_dom"/>
</dbReference>
<dbReference type="InterPro" id="IPR029066">
    <property type="entry name" value="PLP-binding_barrel"/>
</dbReference>
<reference evidence="4 5" key="1">
    <citation type="submission" date="2024-04" db="EMBL/GenBank/DDBJ databases">
        <title>Novel species of the genus Ideonella isolated from streams.</title>
        <authorList>
            <person name="Lu H."/>
        </authorList>
    </citation>
    <scope>NUCLEOTIDE SEQUENCE [LARGE SCALE GENOMIC DNA]</scope>
    <source>
        <strain evidence="4 5">DXS29W</strain>
    </source>
</reference>
<dbReference type="PANTHER" id="PTHR28004">
    <property type="entry name" value="ZGC:162816-RELATED"/>
    <property type="match status" value="1"/>
</dbReference>
<dbReference type="SUPFAM" id="SSF51419">
    <property type="entry name" value="PLP-binding barrel"/>
    <property type="match status" value="1"/>
</dbReference>
<dbReference type="Gene3D" id="2.40.37.20">
    <property type="entry name" value="D-serine dehydratase-like domain"/>
    <property type="match status" value="1"/>
</dbReference>
<sequence>MNTFLDPLIDPLFKGYPAQAPALRRSQIGEQGWNVLADQLPLPLAVVHRDALTHNLSWMQRLANEAGIALAPHGKTTMSPQLFQAQLAAGAWGITFANVQQLTIGVASGVRRAVVANQLVQKAELAALASLQRQTPDLRVAFLVDSVEQLARIEQADQSIAFEVLVELGLPNGRTGARTDEEALALARRLHASPCVRLAGVEVYEGLWAKGEDTEDAALVNGLMQRLHRLVAACDAEKLFDVPEILVSAGGSAVFDLVARGLRGAGSPRPMQALLRSGCYVTHDDGAYRRYAQAVNRRLGCSDASGLRAALEVWTVVQSRPEPGLAILNAGKRDVSTDWGLPVATKLARAGEREAVDAPTGWSIDKLNDQHTYLRLNDAGLDLKVGDRVALGISHPCTTFDKWRWMAVVDEHYRVVDALTTHF</sequence>
<dbReference type="InterPro" id="IPR001608">
    <property type="entry name" value="Ala_racemase_N"/>
</dbReference>